<name>A0A5Y5LWZ6_CAMJU</name>
<dbReference type="InterPro" id="IPR054696">
    <property type="entry name" value="GTP-eEF1A_C"/>
</dbReference>
<accession>A0A5Y5LWZ6</accession>
<keyword evidence="4" id="KW-0548">Nucleotidyltransferase</keyword>
<dbReference type="InterPro" id="IPR009001">
    <property type="entry name" value="Transl_elong_EF1A/Init_IF2_C"/>
</dbReference>
<feature type="domain" description="GTP-eEF1A C-terminal" evidence="3">
    <location>
        <begin position="1"/>
        <end position="41"/>
    </location>
</feature>
<comment type="caution">
    <text evidence="4">The sequence shown here is derived from an EMBL/GenBank/DDBJ whole genome shotgun (WGS) entry which is preliminary data.</text>
</comment>
<keyword evidence="1" id="KW-0547">Nucleotide-binding</keyword>
<proteinExistence type="predicted"/>
<evidence type="ECO:0000256" key="2">
    <source>
        <dbReference type="ARBA" id="ARBA00023134"/>
    </source>
</evidence>
<feature type="non-terminal residue" evidence="4">
    <location>
        <position position="1"/>
    </location>
</feature>
<evidence type="ECO:0000256" key="1">
    <source>
        <dbReference type="ARBA" id="ARBA00022741"/>
    </source>
</evidence>
<gene>
    <name evidence="4" type="ORF">FRM11_08230</name>
</gene>
<dbReference type="GO" id="GO:0005525">
    <property type="term" value="F:GTP binding"/>
    <property type="evidence" value="ECO:0007669"/>
    <property type="project" value="UniProtKB-KW"/>
</dbReference>
<reference evidence="4" key="1">
    <citation type="submission" date="2019-08" db="EMBL/GenBank/DDBJ databases">
        <authorList>
            <consortium name="PulseNet: The National Subtyping Network for Foodborne Disease Surveillance"/>
            <person name="Tarr C.L."/>
            <person name="Trees E."/>
            <person name="Katz L.S."/>
            <person name="Carleton-Romer H.A."/>
            <person name="Stroika S."/>
            <person name="Kucerova Z."/>
            <person name="Roache K.F."/>
            <person name="Sabol A.L."/>
            <person name="Besser J."/>
            <person name="Gerner-Smidt P."/>
        </authorList>
    </citation>
    <scope>NUCLEOTIDE SEQUENCE</scope>
    <source>
        <strain evidence="4">PNUSAC010494</strain>
    </source>
</reference>
<dbReference type="Gene3D" id="2.40.30.10">
    <property type="entry name" value="Translation factors"/>
    <property type="match status" value="1"/>
</dbReference>
<dbReference type="EMBL" id="AAJBVI010000111">
    <property type="protein sequence ID" value="ECK4415055.1"/>
    <property type="molecule type" value="Genomic_DNA"/>
</dbReference>
<dbReference type="GO" id="GO:0016779">
    <property type="term" value="F:nucleotidyltransferase activity"/>
    <property type="evidence" value="ECO:0007669"/>
    <property type="project" value="UniProtKB-KW"/>
</dbReference>
<protein>
    <submittedName>
        <fullName evidence="4">Sulfate adenylyltransferase subunit CysN</fullName>
    </submittedName>
</protein>
<evidence type="ECO:0000259" key="3">
    <source>
        <dbReference type="Pfam" id="PF22594"/>
    </source>
</evidence>
<dbReference type="AlphaFoldDB" id="A0A5Y5LWZ6"/>
<dbReference type="Pfam" id="PF22594">
    <property type="entry name" value="GTP-eEF1A_C"/>
    <property type="match status" value="1"/>
</dbReference>
<sequence>ANCTLKLDKNLALKEYKDNKTLGSFIIIDKYSNETLAAGMIIKILNSQQSQRIYTQAEIELNAFIRKNYPEWGCRKI</sequence>
<evidence type="ECO:0000313" key="4">
    <source>
        <dbReference type="EMBL" id="ECK4415055.1"/>
    </source>
</evidence>
<keyword evidence="4" id="KW-0808">Transferase</keyword>
<dbReference type="SUPFAM" id="SSF50465">
    <property type="entry name" value="EF-Tu/eEF-1alpha/eIF2-gamma C-terminal domain"/>
    <property type="match status" value="1"/>
</dbReference>
<keyword evidence="2" id="KW-0342">GTP-binding</keyword>
<organism evidence="4">
    <name type="scientific">Campylobacter jejuni</name>
    <dbReference type="NCBI Taxonomy" id="197"/>
    <lineage>
        <taxon>Bacteria</taxon>
        <taxon>Pseudomonadati</taxon>
        <taxon>Campylobacterota</taxon>
        <taxon>Epsilonproteobacteria</taxon>
        <taxon>Campylobacterales</taxon>
        <taxon>Campylobacteraceae</taxon>
        <taxon>Campylobacter</taxon>
    </lineage>
</organism>